<organism evidence="2 3">
    <name type="scientific">Pseudomonas straminea</name>
    <dbReference type="NCBI Taxonomy" id="47882"/>
    <lineage>
        <taxon>Bacteria</taxon>
        <taxon>Pseudomonadati</taxon>
        <taxon>Pseudomonadota</taxon>
        <taxon>Gammaproteobacteria</taxon>
        <taxon>Pseudomonadales</taxon>
        <taxon>Pseudomonadaceae</taxon>
        <taxon>Phytopseudomonas</taxon>
    </lineage>
</organism>
<dbReference type="Pfam" id="PF09489">
    <property type="entry name" value="CbtB"/>
    <property type="match status" value="1"/>
</dbReference>
<dbReference type="AlphaFoldDB" id="A0A1I1SJK3"/>
<accession>A0A1I1SJK3</accession>
<dbReference type="InterPro" id="IPR012667">
    <property type="entry name" value="CbtB_put"/>
</dbReference>
<keyword evidence="1" id="KW-0812">Transmembrane</keyword>
<proteinExistence type="predicted"/>
<dbReference type="Proteomes" id="UP000243950">
    <property type="component" value="Unassembled WGS sequence"/>
</dbReference>
<evidence type="ECO:0000313" key="3">
    <source>
        <dbReference type="Proteomes" id="UP000243950"/>
    </source>
</evidence>
<feature type="transmembrane region" description="Helical" evidence="1">
    <location>
        <begin position="20"/>
        <end position="39"/>
    </location>
</feature>
<sequence>MSSSVISTSSVSTLPLSQRILLAFGSCVLGAVLIFFAGFSHVEALHNAAHDTRHSAAFPCH</sequence>
<evidence type="ECO:0000313" key="2">
    <source>
        <dbReference type="EMBL" id="SFD43210.1"/>
    </source>
</evidence>
<dbReference type="NCBIfam" id="TIGR02459">
    <property type="entry name" value="CbtB"/>
    <property type="match status" value="1"/>
</dbReference>
<evidence type="ECO:0000256" key="1">
    <source>
        <dbReference type="SAM" id="Phobius"/>
    </source>
</evidence>
<reference evidence="3" key="1">
    <citation type="submission" date="2016-10" db="EMBL/GenBank/DDBJ databases">
        <authorList>
            <person name="Varghese N."/>
            <person name="Submissions S."/>
        </authorList>
    </citation>
    <scope>NUCLEOTIDE SEQUENCE [LARGE SCALE GENOMIC DNA]</scope>
    <source>
        <strain evidence="3">JCM 2783</strain>
    </source>
</reference>
<gene>
    <name evidence="2" type="ORF">SAMN05216372_101815</name>
</gene>
<name>A0A1I1SJK3_PSEOC</name>
<keyword evidence="3" id="KW-1185">Reference proteome</keyword>
<dbReference type="EMBL" id="FOMO01000001">
    <property type="protein sequence ID" value="SFD43210.1"/>
    <property type="molecule type" value="Genomic_DNA"/>
</dbReference>
<protein>
    <submittedName>
        <fullName evidence="2">Cobalt transporter subunit CbtB</fullName>
    </submittedName>
</protein>
<dbReference type="RefSeq" id="WP_013793513.1">
    <property type="nucleotide sequence ID" value="NZ_BSSG01000001.1"/>
</dbReference>
<keyword evidence="1" id="KW-0472">Membrane</keyword>
<keyword evidence="1" id="KW-1133">Transmembrane helix</keyword>